<comment type="similarity">
    <text evidence="1 4">Belongs to the bacterial ribosomal protein bL19 family.</text>
</comment>
<comment type="function">
    <text evidence="4">This protein is located at the 30S-50S ribosomal subunit interface and may play a role in the structure and function of the aminoacyl-tRNA binding site.</text>
</comment>
<dbReference type="PANTHER" id="PTHR15680">
    <property type="entry name" value="RIBOSOMAL PROTEIN L19"/>
    <property type="match status" value="1"/>
</dbReference>
<keyword evidence="3 4" id="KW-0687">Ribonucleoprotein</keyword>
<evidence type="ECO:0000313" key="5">
    <source>
        <dbReference type="EMBL" id="AZP36152.1"/>
    </source>
</evidence>
<evidence type="ECO:0000256" key="2">
    <source>
        <dbReference type="ARBA" id="ARBA00022980"/>
    </source>
</evidence>
<keyword evidence="2 5" id="KW-0689">Ribosomal protein</keyword>
<dbReference type="KEGG" id="aade:C3B56_00020"/>
<sequence>MKKKFILKFEKSKINKKIPYFRSGDIVEVQIKIKENENIRLQSFEGIVISKRKNGINSNFTVRKISYNEGIERVFPIYSPIIHKIIVKKHNLFKKSKLYYIRKSFGKNLNLKKKNIY</sequence>
<evidence type="ECO:0000256" key="1">
    <source>
        <dbReference type="ARBA" id="ARBA00005781"/>
    </source>
</evidence>
<dbReference type="GO" id="GO:0003735">
    <property type="term" value="F:structural constituent of ribosome"/>
    <property type="evidence" value="ECO:0007669"/>
    <property type="project" value="InterPro"/>
</dbReference>
<keyword evidence="6" id="KW-1185">Reference proteome</keyword>
<dbReference type="AlphaFoldDB" id="A0A3S5HNV6"/>
<evidence type="ECO:0000256" key="3">
    <source>
        <dbReference type="ARBA" id="ARBA00023274"/>
    </source>
</evidence>
<dbReference type="PIRSF" id="PIRSF002191">
    <property type="entry name" value="Ribosomal_L19"/>
    <property type="match status" value="1"/>
</dbReference>
<dbReference type="OrthoDB" id="9803541at2"/>
<protein>
    <recommendedName>
        <fullName evidence="4">50S ribosomal protein L19</fullName>
    </recommendedName>
</protein>
<gene>
    <name evidence="5" type="primary">rplS</name>
    <name evidence="5" type="ORF">C3B56_00020</name>
</gene>
<dbReference type="Pfam" id="PF01245">
    <property type="entry name" value="Ribosomal_L19"/>
    <property type="match status" value="1"/>
</dbReference>
<dbReference type="NCBIfam" id="TIGR01024">
    <property type="entry name" value="rplS_bact"/>
    <property type="match status" value="1"/>
</dbReference>
<dbReference type="EMBL" id="CP026513">
    <property type="protein sequence ID" value="AZP36152.1"/>
    <property type="molecule type" value="Genomic_DNA"/>
</dbReference>
<dbReference type="Gene3D" id="2.30.30.790">
    <property type="match status" value="1"/>
</dbReference>
<proteinExistence type="inferred from homology"/>
<dbReference type="PANTHER" id="PTHR15680:SF9">
    <property type="entry name" value="LARGE RIBOSOMAL SUBUNIT PROTEIN BL19M"/>
    <property type="match status" value="1"/>
</dbReference>
<dbReference type="RefSeq" id="WP_126071416.1">
    <property type="nucleotide sequence ID" value="NZ_CP026513.1"/>
</dbReference>
<dbReference type="InterPro" id="IPR008991">
    <property type="entry name" value="Translation_prot_SH3-like_sf"/>
</dbReference>
<dbReference type="InterPro" id="IPR038657">
    <property type="entry name" value="Ribosomal_bL19_sf"/>
</dbReference>
<evidence type="ECO:0000313" key="6">
    <source>
        <dbReference type="Proteomes" id="UP000274458"/>
    </source>
</evidence>
<dbReference type="GO" id="GO:0006412">
    <property type="term" value="P:translation"/>
    <property type="evidence" value="ECO:0007669"/>
    <property type="project" value="InterPro"/>
</dbReference>
<dbReference type="InterPro" id="IPR001857">
    <property type="entry name" value="Ribosomal_bL19"/>
</dbReference>
<evidence type="ECO:0000256" key="4">
    <source>
        <dbReference type="RuleBase" id="RU000559"/>
    </source>
</evidence>
<reference evidence="5 6" key="1">
    <citation type="journal article" date="2018" name="Genome Biol. Evol.">
        <title>Partnering With a Pest: Genomes of Hemlock Woolly Adelgid Symbionts Reveal Atypical Nutritional Provisioning Patterns in Dual-Obligate Bacteria.</title>
        <authorList>
            <person name="Weglarz K.M."/>
            <person name="Havill N.P."/>
            <person name="Burke G.R."/>
            <person name="von Dohlen C.D."/>
        </authorList>
    </citation>
    <scope>NUCLEOTIDE SEQUENCE [LARGE SCALE GENOMIC DNA]</scope>
    <source>
        <strain evidence="5">ENA</strain>
    </source>
</reference>
<accession>A0A3S5HNV6</accession>
<dbReference type="GO" id="GO:0022625">
    <property type="term" value="C:cytosolic large ribosomal subunit"/>
    <property type="evidence" value="ECO:0007669"/>
    <property type="project" value="TreeGrafter"/>
</dbReference>
<name>A0A3S5HNV6_9ENTR</name>
<dbReference type="Proteomes" id="UP000274458">
    <property type="component" value="Chromosome"/>
</dbReference>
<organism evidence="5 6">
    <name type="scientific">Candidatus Annandia adelgestsuga</name>
    <dbReference type="NCBI Taxonomy" id="1302411"/>
    <lineage>
        <taxon>Bacteria</taxon>
        <taxon>Pseudomonadati</taxon>
        <taxon>Pseudomonadota</taxon>
        <taxon>Gammaproteobacteria</taxon>
        <taxon>Enterobacterales</taxon>
        <taxon>Enterobacteriaceae</taxon>
        <taxon>Candidatus Annandia</taxon>
    </lineage>
</organism>
<dbReference type="SUPFAM" id="SSF50104">
    <property type="entry name" value="Translation proteins SH3-like domain"/>
    <property type="match status" value="1"/>
</dbReference>
<dbReference type="PRINTS" id="PR00061">
    <property type="entry name" value="RIBOSOMALL19"/>
</dbReference>